<dbReference type="PANTHER" id="PTHR43877:SF1">
    <property type="entry name" value="ACETYLTRANSFERASE"/>
    <property type="match status" value="1"/>
</dbReference>
<sequence>MATAEVRSATVEDVPEIARIQRDTWRTAYAELLGPRALGELDSDGIEQRWAAAIGHPDTGVYVAFEGDFAVGFCVAGPAPEDDVAAADGSLPEDAGEVGLIATMLVEPRWGRRGHGGRLLATAAASLRSAGAHRAVAWVAQSDSASLAFYRRAGWQPDGTVRVLDTGEKTIREIRLTGGVDLHLAE</sequence>
<evidence type="ECO:0000259" key="3">
    <source>
        <dbReference type="PROSITE" id="PS51186"/>
    </source>
</evidence>
<evidence type="ECO:0000313" key="4">
    <source>
        <dbReference type="EMBL" id="SFB55555.1"/>
    </source>
</evidence>
<reference evidence="5" key="1">
    <citation type="submission" date="2016-10" db="EMBL/GenBank/DDBJ databases">
        <authorList>
            <person name="Varghese N."/>
            <person name="Submissions S."/>
        </authorList>
    </citation>
    <scope>NUCLEOTIDE SEQUENCE [LARGE SCALE GENOMIC DNA]</scope>
    <source>
        <strain evidence="5">CGMCC 4.3568</strain>
    </source>
</reference>
<name>A0A1I1BYP2_9PSEU</name>
<dbReference type="RefSeq" id="WP_091676508.1">
    <property type="nucleotide sequence ID" value="NZ_FOKG01000019.1"/>
</dbReference>
<dbReference type="SUPFAM" id="SSF55729">
    <property type="entry name" value="Acyl-CoA N-acyltransferases (Nat)"/>
    <property type="match status" value="1"/>
</dbReference>
<keyword evidence="1 4" id="KW-0808">Transferase</keyword>
<dbReference type="Pfam" id="PF00583">
    <property type="entry name" value="Acetyltransf_1"/>
    <property type="match status" value="1"/>
</dbReference>
<dbReference type="PROSITE" id="PS51186">
    <property type="entry name" value="GNAT"/>
    <property type="match status" value="1"/>
</dbReference>
<keyword evidence="2 4" id="KW-0012">Acyltransferase</keyword>
<keyword evidence="5" id="KW-1185">Reference proteome</keyword>
<dbReference type="PANTHER" id="PTHR43877">
    <property type="entry name" value="AMINOALKYLPHOSPHONATE N-ACETYLTRANSFERASE-RELATED-RELATED"/>
    <property type="match status" value="1"/>
</dbReference>
<evidence type="ECO:0000256" key="2">
    <source>
        <dbReference type="ARBA" id="ARBA00023315"/>
    </source>
</evidence>
<evidence type="ECO:0000313" key="5">
    <source>
        <dbReference type="Proteomes" id="UP000243799"/>
    </source>
</evidence>
<dbReference type="AlphaFoldDB" id="A0A1I1BYP2"/>
<protein>
    <submittedName>
        <fullName evidence="4">L-amino acid N-acyltransferase YncA</fullName>
    </submittedName>
</protein>
<dbReference type="Gene3D" id="3.40.630.30">
    <property type="match status" value="1"/>
</dbReference>
<evidence type="ECO:0000256" key="1">
    <source>
        <dbReference type="ARBA" id="ARBA00022679"/>
    </source>
</evidence>
<proteinExistence type="predicted"/>
<accession>A0A1I1BYP2</accession>
<dbReference type="Proteomes" id="UP000243799">
    <property type="component" value="Unassembled WGS sequence"/>
</dbReference>
<organism evidence="4 5">
    <name type="scientific">Amycolatopsis marina</name>
    <dbReference type="NCBI Taxonomy" id="490629"/>
    <lineage>
        <taxon>Bacteria</taxon>
        <taxon>Bacillati</taxon>
        <taxon>Actinomycetota</taxon>
        <taxon>Actinomycetes</taxon>
        <taxon>Pseudonocardiales</taxon>
        <taxon>Pseudonocardiaceae</taxon>
        <taxon>Amycolatopsis</taxon>
    </lineage>
</organism>
<dbReference type="EMBL" id="FOKG01000019">
    <property type="protein sequence ID" value="SFB55555.1"/>
    <property type="molecule type" value="Genomic_DNA"/>
</dbReference>
<feature type="domain" description="N-acetyltransferase" evidence="3">
    <location>
        <begin position="4"/>
        <end position="177"/>
    </location>
</feature>
<dbReference type="InterPro" id="IPR000182">
    <property type="entry name" value="GNAT_dom"/>
</dbReference>
<dbReference type="GO" id="GO:0016747">
    <property type="term" value="F:acyltransferase activity, transferring groups other than amino-acyl groups"/>
    <property type="evidence" value="ECO:0007669"/>
    <property type="project" value="InterPro"/>
</dbReference>
<dbReference type="InterPro" id="IPR050832">
    <property type="entry name" value="Bact_Acetyltransf"/>
</dbReference>
<gene>
    <name evidence="4" type="ORF">SAMN05216266_11919</name>
</gene>
<dbReference type="STRING" id="490629.SAMN05216266_11919"/>
<dbReference type="InterPro" id="IPR016181">
    <property type="entry name" value="Acyl_CoA_acyltransferase"/>
</dbReference>
<dbReference type="OrthoDB" id="5243635at2"/>